<proteinExistence type="predicted"/>
<protein>
    <submittedName>
        <fullName evidence="1">Uncharacterized protein</fullName>
    </submittedName>
</protein>
<dbReference type="EMBL" id="OX365771">
    <property type="protein sequence ID" value="CAI4036569.1"/>
    <property type="molecule type" value="Genomic_DNA"/>
</dbReference>
<reference evidence="1" key="1">
    <citation type="submission" date="2022-10" db="EMBL/GenBank/DDBJ databases">
        <authorList>
            <person name="Byrne P K."/>
        </authorList>
    </citation>
    <scope>NUCLEOTIDE SEQUENCE</scope>
    <source>
        <strain evidence="1">IFO1815</strain>
    </source>
</reference>
<dbReference type="RefSeq" id="XP_056079688.1">
    <property type="nucleotide sequence ID" value="XM_056225917.1"/>
</dbReference>
<dbReference type="Proteomes" id="UP001161438">
    <property type="component" value="Chromosome 15"/>
</dbReference>
<evidence type="ECO:0000313" key="1">
    <source>
        <dbReference type="EMBL" id="CAI4036569.1"/>
    </source>
</evidence>
<dbReference type="AlphaFoldDB" id="A0AA35NFW7"/>
<organism evidence="1 2">
    <name type="scientific">Saccharomyces mikatae IFO 1815</name>
    <dbReference type="NCBI Taxonomy" id="226126"/>
    <lineage>
        <taxon>Eukaryota</taxon>
        <taxon>Fungi</taxon>
        <taxon>Dikarya</taxon>
        <taxon>Ascomycota</taxon>
        <taxon>Saccharomycotina</taxon>
        <taxon>Saccharomycetes</taxon>
        <taxon>Saccharomycetales</taxon>
        <taxon>Saccharomycetaceae</taxon>
        <taxon>Saccharomyces</taxon>
    </lineage>
</organism>
<sequence length="234" mass="27298">MCSDYDTVMYSSGEVDRSDGIILGYKKRLSMIENRMQHLLEDISFDIQQIEPILVDLQRSYDTILQLLRKRNDSLQCKDFNYRTDRIPIKKYGSAEANLRLTGNFMKFQLDSGLKFGEENILRILQNNVDFKHYFQIDNNKKQRILLLAVYQCLNGPVRLHKTLNIDGIIHNCSIRTILGKQVSSSKWMVFLYDVKLVLLAHRGDVPDLETSKMIVRYGDLFPCALYFKDHAAY</sequence>
<dbReference type="GeneID" id="80921477"/>
<accession>A0AA35NFW7</accession>
<evidence type="ECO:0000313" key="2">
    <source>
        <dbReference type="Proteomes" id="UP001161438"/>
    </source>
</evidence>
<keyword evidence="2" id="KW-1185">Reference proteome</keyword>
<gene>
    <name evidence="1" type="primary">SMKI15G4170</name>
    <name evidence="1" type="ORF">SMKI_15G4170</name>
</gene>
<name>A0AA35NFW7_SACMI</name>